<evidence type="ECO:0000259" key="2">
    <source>
        <dbReference type="Pfam" id="PF19916"/>
    </source>
</evidence>
<evidence type="ECO:0000259" key="3">
    <source>
        <dbReference type="Pfam" id="PF19956"/>
    </source>
</evidence>
<dbReference type="Pfam" id="PF19916">
    <property type="entry name" value="VMAP-M0"/>
    <property type="match status" value="1"/>
</dbReference>
<evidence type="ECO:0000256" key="1">
    <source>
        <dbReference type="SAM" id="MobiDB-lite"/>
    </source>
</evidence>
<dbReference type="EMBL" id="JAAGMN010004194">
    <property type="protein sequence ID" value="NEE12637.1"/>
    <property type="molecule type" value="Genomic_DNA"/>
</dbReference>
<comment type="caution">
    <text evidence="5">The sequence shown here is derived from an EMBL/GenBank/DDBJ whole genome shotgun (WGS) entry which is preliminary data.</text>
</comment>
<proteinExistence type="predicted"/>
<feature type="domain" description="Effector-associated" evidence="3">
    <location>
        <begin position="20"/>
        <end position="97"/>
    </location>
</feature>
<feature type="region of interest" description="Disordered" evidence="1">
    <location>
        <begin position="221"/>
        <end position="241"/>
    </location>
</feature>
<gene>
    <name evidence="5" type="ORF">G3M58_40055</name>
</gene>
<feature type="region of interest" description="Disordered" evidence="1">
    <location>
        <begin position="483"/>
        <end position="502"/>
    </location>
</feature>
<dbReference type="Pfam" id="PF20028">
    <property type="entry name" value="VMAP-C"/>
    <property type="match status" value="1"/>
</dbReference>
<dbReference type="InterPro" id="IPR045431">
    <property type="entry name" value="EAD2"/>
</dbReference>
<feature type="domain" description="vWA-MoxR associated protein C-terminal" evidence="4">
    <location>
        <begin position="273"/>
        <end position="517"/>
    </location>
</feature>
<sequence>MPQQLALQDERRRDVLRQVVKVLGDSVALTDARGRQQWRRELAQLLGGQPWAELPTAHQEFLEVVRVCEARADGLSLLLEATALVAPPLEDHLAPLVEELYALQLYEGRDWTALRRALLIALPELDATVAKITGDRVRLPAYCTNVWRAFLHLSGRGAMPNALLPPGMVLLEHLALHEDLASHVGELRGWNDHFASRWCLVDHEGGLTELRNSLARRPSAATVPAIEEPQPLPPSAPVPHDGKQRPVIRLYFKLAPDLTPSQGSGRRQNRKRQRYWVSARVKYADSSQLHHAKEGESQLPVPRSQVPTTVAGLLTRMASLWHARAEDVVLEFFLPTELLNEPVEWWDRDPSLAYPNPLFSKYPEIVLHSLERLQRRDAHQVWRLRWARWKNSRDGDNTVHWCEQQGRAVPTYLQWLDATIGARQDIVAMVLSEPPTAGNEAGLGEVRVGIDLGIPVFIHHRDVTSEQFHSMVKDGLSEGGLAGFPSQARQWKSDSATRAHGSSHDTAQQLCVVWDDPEQLLSGGAGAPAAFVGGIE</sequence>
<name>A0A6G3X4Q3_9ACTN</name>
<evidence type="ECO:0000259" key="4">
    <source>
        <dbReference type="Pfam" id="PF20028"/>
    </source>
</evidence>
<dbReference type="InterPro" id="IPR045555">
    <property type="entry name" value="VMAP-M0"/>
</dbReference>
<feature type="domain" description="vWA-MoxR associated protein middle region 0" evidence="2">
    <location>
        <begin position="107"/>
        <end position="203"/>
    </location>
</feature>
<protein>
    <submittedName>
        <fullName evidence="5">Uncharacterized protein</fullName>
    </submittedName>
</protein>
<accession>A0A6G3X4Q3</accession>
<dbReference type="Pfam" id="PF19956">
    <property type="entry name" value="EAD2"/>
    <property type="match status" value="1"/>
</dbReference>
<organism evidence="5">
    <name type="scientific">Streptomyces sp. SID7499</name>
    <dbReference type="NCBI Taxonomy" id="2706086"/>
    <lineage>
        <taxon>Bacteria</taxon>
        <taxon>Bacillati</taxon>
        <taxon>Actinomycetota</taxon>
        <taxon>Actinomycetes</taxon>
        <taxon>Kitasatosporales</taxon>
        <taxon>Streptomycetaceae</taxon>
        <taxon>Streptomyces</taxon>
    </lineage>
</organism>
<evidence type="ECO:0000313" key="5">
    <source>
        <dbReference type="EMBL" id="NEE12637.1"/>
    </source>
</evidence>
<dbReference type="AlphaFoldDB" id="A0A6G3X4Q3"/>
<reference evidence="5" key="1">
    <citation type="submission" date="2020-01" db="EMBL/GenBank/DDBJ databases">
        <title>Insect and environment-associated Actinomycetes.</title>
        <authorList>
            <person name="Currrie C."/>
            <person name="Chevrette M."/>
            <person name="Carlson C."/>
            <person name="Stubbendieck R."/>
            <person name="Wendt-Pienkowski E."/>
        </authorList>
    </citation>
    <scope>NUCLEOTIDE SEQUENCE</scope>
    <source>
        <strain evidence="5">SID7499</strain>
    </source>
</reference>
<dbReference type="InterPro" id="IPR045450">
    <property type="entry name" value="VMAP_C"/>
</dbReference>